<reference evidence="2 3" key="1">
    <citation type="journal article" date="2023" name="Plants (Basel)">
        <title>Bridging the Gap: Combining Genomics and Transcriptomics Approaches to Understand Stylosanthes scabra, an Orphan Legume from the Brazilian Caatinga.</title>
        <authorList>
            <person name="Ferreira-Neto J.R.C."/>
            <person name="da Silva M.D."/>
            <person name="Binneck E."/>
            <person name="de Melo N.F."/>
            <person name="da Silva R.H."/>
            <person name="de Melo A.L.T.M."/>
            <person name="Pandolfi V."/>
            <person name="Bustamante F.O."/>
            <person name="Brasileiro-Vidal A.C."/>
            <person name="Benko-Iseppon A.M."/>
        </authorList>
    </citation>
    <scope>NUCLEOTIDE SEQUENCE [LARGE SCALE GENOMIC DNA]</scope>
    <source>
        <tissue evidence="2">Leaves</tissue>
    </source>
</reference>
<evidence type="ECO:0000313" key="3">
    <source>
        <dbReference type="Proteomes" id="UP001341840"/>
    </source>
</evidence>
<organism evidence="2 3">
    <name type="scientific">Stylosanthes scabra</name>
    <dbReference type="NCBI Taxonomy" id="79078"/>
    <lineage>
        <taxon>Eukaryota</taxon>
        <taxon>Viridiplantae</taxon>
        <taxon>Streptophyta</taxon>
        <taxon>Embryophyta</taxon>
        <taxon>Tracheophyta</taxon>
        <taxon>Spermatophyta</taxon>
        <taxon>Magnoliopsida</taxon>
        <taxon>eudicotyledons</taxon>
        <taxon>Gunneridae</taxon>
        <taxon>Pentapetalae</taxon>
        <taxon>rosids</taxon>
        <taxon>fabids</taxon>
        <taxon>Fabales</taxon>
        <taxon>Fabaceae</taxon>
        <taxon>Papilionoideae</taxon>
        <taxon>50 kb inversion clade</taxon>
        <taxon>dalbergioids sensu lato</taxon>
        <taxon>Dalbergieae</taxon>
        <taxon>Pterocarpus clade</taxon>
        <taxon>Stylosanthes</taxon>
    </lineage>
</organism>
<name>A0ABU6YI34_9FABA</name>
<dbReference type="Pfam" id="PF03478">
    <property type="entry name" value="Beta-prop_KIB1-4"/>
    <property type="match status" value="1"/>
</dbReference>
<evidence type="ECO:0000259" key="1">
    <source>
        <dbReference type="Pfam" id="PF03478"/>
    </source>
</evidence>
<dbReference type="PANTHER" id="PTHR44259:SF114">
    <property type="entry name" value="OS06G0707300 PROTEIN"/>
    <property type="match status" value="1"/>
</dbReference>
<keyword evidence="3" id="KW-1185">Reference proteome</keyword>
<dbReference type="InterPro" id="IPR005174">
    <property type="entry name" value="KIB1-4_b-propeller"/>
</dbReference>
<gene>
    <name evidence="2" type="ORF">PIB30_045794</name>
</gene>
<dbReference type="EMBL" id="JASCZI010241937">
    <property type="protein sequence ID" value="MED6208518.1"/>
    <property type="molecule type" value="Genomic_DNA"/>
</dbReference>
<sequence length="358" mass="40638">MGDHVDQWANIHQDMLTDEIRKRIHSYDDYLKLRLVCKQWNSTLPKNPTADNKVPWLLIPIGGTTIDYEVTTLDTTSLEEKGIYHFTLPVPPQLQYNLIRGSCHGWRHKNAKSLDKGLLGSSSNLNSSFYHGSVMVTEDAIRSNKFIVWKVIMNSAPVNGNGNANGNANEFTAVALYAASLAFYKPRKIYAIDDYGHLVEFDIMTTKAGPVERIHETSPPYDIVISNQVTNQKYLIGCADGSLLMVVRHLHDLLGYGGQHYYETFNFDIYELKKNAKAWSRISSLGDYVLVIGLNASIQMPAANGKKNRIYFTDSFVQEQALRDYYYHNIGIFNLEDGSYQTVLEDAIFFSPPVWMFP</sequence>
<dbReference type="Proteomes" id="UP001341840">
    <property type="component" value="Unassembled WGS sequence"/>
</dbReference>
<comment type="caution">
    <text evidence="2">The sequence shown here is derived from an EMBL/GenBank/DDBJ whole genome shotgun (WGS) entry which is preliminary data.</text>
</comment>
<proteinExistence type="predicted"/>
<accession>A0ABU6YI34</accession>
<evidence type="ECO:0000313" key="2">
    <source>
        <dbReference type="EMBL" id="MED6208518.1"/>
    </source>
</evidence>
<protein>
    <recommendedName>
        <fullName evidence="1">KIB1-4 beta-propeller domain-containing protein</fullName>
    </recommendedName>
</protein>
<dbReference type="PANTHER" id="PTHR44259">
    <property type="entry name" value="OS07G0183000 PROTEIN-RELATED"/>
    <property type="match status" value="1"/>
</dbReference>
<feature type="domain" description="KIB1-4 beta-propeller" evidence="1">
    <location>
        <begin position="83"/>
        <end position="334"/>
    </location>
</feature>
<dbReference type="InterPro" id="IPR050942">
    <property type="entry name" value="F-box_BR-signaling"/>
</dbReference>